<dbReference type="AlphaFoldDB" id="A0A3A5L4X0"/>
<dbReference type="Proteomes" id="UP000270757">
    <property type="component" value="Unassembled WGS sequence"/>
</dbReference>
<sequence length="470" mass="53596">MDRENTFRQLQIYSDLLDKLIEDVAQFESRHPMDYLQSIEIAVTNLLIDHANSDLNESSAECPETKTASPTDHPSVADVESMAVICQEKLQKCRQKYEPYCEKAEKITRKLMTEFQDTYPVLGNYYTSGEFRYDKKGTRLLFRHAGLSLFNHYVSDQMNTWQTIRFDLPRLYHLSGGKKNAHNALTNLLNPDNDQFIDAIEFGTLGLHDEIGQLAILRLRELSFSADKGEKVNAYKVLTRYLSLQVKDAPLYIDFKALEIEILKLAFYALMHPDNKIVWLGTSRAVNAMIKHHAGEAVYLNPDPARLNWQLNKAWLLAARILGYQFELVEQHFPNIEAALLTRDPALFLEEVIKEVRTPAFVSQYNGSDAPTSTTQEVLLLLSAGCDVSKQVNGRMRLLPRTSFEAPGKTHYGRFSKAHSYSFFPTSSPPPLEQRQHHFLPPGQEGDNQSLVLPLTNTEQKENKSSIRLS</sequence>
<dbReference type="EMBL" id="QZWB01000005">
    <property type="protein sequence ID" value="RJT47806.1"/>
    <property type="molecule type" value="Genomic_DNA"/>
</dbReference>
<name>A0A3A5L4X0_9GAMM</name>
<evidence type="ECO:0000313" key="3">
    <source>
        <dbReference type="Proteomes" id="UP000270757"/>
    </source>
</evidence>
<accession>A0A3A5L4X0</accession>
<gene>
    <name evidence="2" type="ORF">D6J04_06640</name>
</gene>
<evidence type="ECO:0000313" key="2">
    <source>
        <dbReference type="EMBL" id="RJT47806.1"/>
    </source>
</evidence>
<protein>
    <submittedName>
        <fullName evidence="2">Uncharacterized protein</fullName>
    </submittedName>
</protein>
<evidence type="ECO:0000256" key="1">
    <source>
        <dbReference type="SAM" id="MobiDB-lite"/>
    </source>
</evidence>
<organism evidence="2 3">
    <name type="scientific">Legionella taurinensis</name>
    <dbReference type="NCBI Taxonomy" id="70611"/>
    <lineage>
        <taxon>Bacteria</taxon>
        <taxon>Pseudomonadati</taxon>
        <taxon>Pseudomonadota</taxon>
        <taxon>Gammaproteobacteria</taxon>
        <taxon>Legionellales</taxon>
        <taxon>Legionellaceae</taxon>
        <taxon>Legionella</taxon>
    </lineage>
</organism>
<feature type="compositionally biased region" description="Basic and acidic residues" evidence="1">
    <location>
        <begin position="459"/>
        <end position="470"/>
    </location>
</feature>
<dbReference type="RefSeq" id="WP_115300572.1">
    <property type="nucleotide sequence ID" value="NZ_QZWB01000005.1"/>
</dbReference>
<feature type="compositionally biased region" description="Polar residues" evidence="1">
    <location>
        <begin position="446"/>
        <end position="458"/>
    </location>
</feature>
<feature type="region of interest" description="Disordered" evidence="1">
    <location>
        <begin position="426"/>
        <end position="470"/>
    </location>
</feature>
<comment type="caution">
    <text evidence="2">The sequence shown here is derived from an EMBL/GenBank/DDBJ whole genome shotgun (WGS) entry which is preliminary data.</text>
</comment>
<proteinExistence type="predicted"/>
<reference evidence="2 3" key="1">
    <citation type="submission" date="2018-09" db="EMBL/GenBank/DDBJ databases">
        <title>Draft genome sequences of Legionella taurinensis isolated from water samples.</title>
        <authorList>
            <person name="Chakeri A."/>
            <person name="Allerberger F."/>
            <person name="Kundi M."/>
            <person name="Ruppitsch W."/>
            <person name="Schmid D."/>
        </authorList>
    </citation>
    <scope>NUCLEOTIDE SEQUENCE [LARGE SCALE GENOMIC DNA]</scope>
    <source>
        <strain evidence="2 3">4570-18-6</strain>
    </source>
</reference>